<dbReference type="STRING" id="869279.SE15_08110"/>
<feature type="binding site" description="via carbamate group" evidence="4">
    <location>
        <position position="136"/>
    </location>
    <ligand>
        <name>Zn(2+)</name>
        <dbReference type="ChEBI" id="CHEBI:29105"/>
        <label>1</label>
    </ligand>
</feature>
<dbReference type="InterPro" id="IPR001559">
    <property type="entry name" value="Phosphotriesterase"/>
</dbReference>
<gene>
    <name evidence="6" type="ORF">SE15_08110</name>
</gene>
<feature type="binding site" description="via carbamate group" evidence="4">
    <location>
        <position position="136"/>
    </location>
    <ligand>
        <name>Zn(2+)</name>
        <dbReference type="ChEBI" id="CHEBI:29105"/>
        <label>2</label>
    </ligand>
</feature>
<feature type="modified residue" description="N6-carboxylysine" evidence="3 5">
    <location>
        <position position="136"/>
    </location>
</feature>
<keyword evidence="7" id="KW-1185">Reference proteome</keyword>
<protein>
    <recommendedName>
        <fullName evidence="8">Phosphotriesterase</fullName>
    </recommendedName>
</protein>
<comment type="similarity">
    <text evidence="5">Belongs to the metallo-dependent hydrolases superfamily. Phosphotriesterase family.</text>
</comment>
<dbReference type="OrthoDB" id="105927at2"/>
<evidence type="ECO:0000256" key="2">
    <source>
        <dbReference type="ARBA" id="ARBA00022801"/>
    </source>
</evidence>
<sequence length="310" mass="34173">MAFIRTVRGDLNPSDLGVTYMHEHLYFLPPEPFASQDPDLRLDDLGAAIREVTWFKKAGGSAIVEMTTPELGRNPDVLRRISEASGVHIIATTGFNKAKFSASWVAERTPETLAEEMIRDLTHGINHSGVRAGVIKASSSLNEITPSEVTVFKAAALAHQATGAPISTHTEAGTMALEQIQLLTSAGVSPQRILIGHLDRHLDPDYLLTVARTGVYLGFDQISKEKYAPDSRRIEMIKQLVAEGHADQIMLSGDLARKSYWPSFGFGNGPGLTYILWRFVSRLIEEGLPPVTVQRFLIDNPARFLAWVEK</sequence>
<dbReference type="PIRSF" id="PIRSF016839">
    <property type="entry name" value="PhP"/>
    <property type="match status" value="1"/>
</dbReference>
<accession>A0A0P6YKX3</accession>
<dbReference type="Proteomes" id="UP000050544">
    <property type="component" value="Unassembled WGS sequence"/>
</dbReference>
<keyword evidence="2" id="KW-0378">Hydrolase</keyword>
<dbReference type="PANTHER" id="PTHR10819:SF3">
    <property type="entry name" value="PHOSPHOTRIESTERASE-RELATED PROTEIN"/>
    <property type="match status" value="1"/>
</dbReference>
<keyword evidence="1 4" id="KW-0479">Metal-binding</keyword>
<proteinExistence type="inferred from homology"/>
<feature type="binding site" evidence="4">
    <location>
        <position position="22"/>
    </location>
    <ligand>
        <name>Zn(2+)</name>
        <dbReference type="ChEBI" id="CHEBI:29105"/>
        <label>1</label>
    </ligand>
</feature>
<dbReference type="SUPFAM" id="SSF51556">
    <property type="entry name" value="Metallo-dependent hydrolases"/>
    <property type="match status" value="1"/>
</dbReference>
<dbReference type="GO" id="GO:0016787">
    <property type="term" value="F:hydrolase activity"/>
    <property type="evidence" value="ECO:0007669"/>
    <property type="project" value="UniProtKB-KW"/>
</dbReference>
<dbReference type="AlphaFoldDB" id="A0A0P6YKX3"/>
<evidence type="ECO:0000256" key="4">
    <source>
        <dbReference type="PIRSR" id="PIRSR601559-51"/>
    </source>
</evidence>
<organism evidence="6 7">
    <name type="scientific">Thermanaerothrix daxensis</name>
    <dbReference type="NCBI Taxonomy" id="869279"/>
    <lineage>
        <taxon>Bacteria</taxon>
        <taxon>Bacillati</taxon>
        <taxon>Chloroflexota</taxon>
        <taxon>Anaerolineae</taxon>
        <taxon>Anaerolineales</taxon>
        <taxon>Anaerolineaceae</taxon>
        <taxon>Thermanaerothrix</taxon>
    </lineage>
</organism>
<comment type="caution">
    <text evidence="6">The sequence shown here is derived from an EMBL/GenBank/DDBJ whole genome shotgun (WGS) entry which is preliminary data.</text>
</comment>
<dbReference type="EMBL" id="LGKO01000004">
    <property type="protein sequence ID" value="KPL83203.1"/>
    <property type="molecule type" value="Genomic_DNA"/>
</dbReference>
<evidence type="ECO:0000256" key="5">
    <source>
        <dbReference type="PROSITE-ProRule" id="PRU00679"/>
    </source>
</evidence>
<reference evidence="6 7" key="1">
    <citation type="submission" date="2015-07" db="EMBL/GenBank/DDBJ databases">
        <title>Whole genome sequence of Thermanaerothrix daxensis DSM 23592.</title>
        <authorList>
            <person name="Hemp J."/>
            <person name="Ward L.M."/>
            <person name="Pace L.A."/>
            <person name="Fischer W.W."/>
        </authorList>
    </citation>
    <scope>NUCLEOTIDE SEQUENCE [LARGE SCALE GENOMIC DNA]</scope>
    <source>
        <strain evidence="6 7">GNS-1</strain>
    </source>
</reference>
<dbReference type="GO" id="GO:0008270">
    <property type="term" value="F:zinc ion binding"/>
    <property type="evidence" value="ECO:0007669"/>
    <property type="project" value="InterPro"/>
</dbReference>
<feature type="binding site" evidence="4">
    <location>
        <position position="169"/>
    </location>
    <ligand>
        <name>Zn(2+)</name>
        <dbReference type="ChEBI" id="CHEBI:29105"/>
        <label>2</label>
    </ligand>
</feature>
<dbReference type="RefSeq" id="WP_054521609.1">
    <property type="nucleotide sequence ID" value="NZ_LGKO01000004.1"/>
</dbReference>
<feature type="binding site" evidence="4">
    <location>
        <position position="24"/>
    </location>
    <ligand>
        <name>Zn(2+)</name>
        <dbReference type="ChEBI" id="CHEBI:29105"/>
        <label>1</label>
    </ligand>
</feature>
<evidence type="ECO:0000313" key="7">
    <source>
        <dbReference type="Proteomes" id="UP000050544"/>
    </source>
</evidence>
<comment type="cofactor">
    <cofactor evidence="4">
        <name>a divalent metal cation</name>
        <dbReference type="ChEBI" id="CHEBI:60240"/>
    </cofactor>
    <text evidence="4">Binds 2 divalent metal cations per subunit.</text>
</comment>
<dbReference type="Pfam" id="PF02126">
    <property type="entry name" value="PTE"/>
    <property type="match status" value="1"/>
</dbReference>
<evidence type="ECO:0000313" key="6">
    <source>
        <dbReference type="EMBL" id="KPL83203.1"/>
    </source>
</evidence>
<dbReference type="InterPro" id="IPR032466">
    <property type="entry name" value="Metal_Hydrolase"/>
</dbReference>
<dbReference type="PROSITE" id="PS51347">
    <property type="entry name" value="PHOSPHOTRIESTERASE_2"/>
    <property type="match status" value="1"/>
</dbReference>
<dbReference type="PANTHER" id="PTHR10819">
    <property type="entry name" value="PHOSPHOTRIESTERASE-RELATED"/>
    <property type="match status" value="1"/>
</dbReference>
<feature type="binding site" evidence="4">
    <location>
        <position position="197"/>
    </location>
    <ligand>
        <name>Zn(2+)</name>
        <dbReference type="ChEBI" id="CHEBI:29105"/>
        <label>2</label>
    </ligand>
</feature>
<feature type="binding site" evidence="4">
    <location>
        <position position="254"/>
    </location>
    <ligand>
        <name>Zn(2+)</name>
        <dbReference type="ChEBI" id="CHEBI:29105"/>
        <label>1</label>
    </ligand>
</feature>
<dbReference type="Gene3D" id="3.20.20.140">
    <property type="entry name" value="Metal-dependent hydrolases"/>
    <property type="match status" value="1"/>
</dbReference>
<evidence type="ECO:0000256" key="3">
    <source>
        <dbReference type="PIRSR" id="PIRSR601559-50"/>
    </source>
</evidence>
<dbReference type="PATRIC" id="fig|869279.4.peg.2351"/>
<name>A0A0P6YKX3_9CHLR</name>
<evidence type="ECO:0008006" key="8">
    <source>
        <dbReference type="Google" id="ProtNLM"/>
    </source>
</evidence>
<evidence type="ECO:0000256" key="1">
    <source>
        <dbReference type="ARBA" id="ARBA00022723"/>
    </source>
</evidence>
<dbReference type="CDD" id="cd00530">
    <property type="entry name" value="PTE"/>
    <property type="match status" value="1"/>
</dbReference>